<dbReference type="RefSeq" id="NP_001351822.1">
    <property type="nucleotide sequence ID" value="NM_001364893.1"/>
</dbReference>
<dbReference type="GeneID" id="103655050"/>
<dbReference type="Proteomes" id="UP000007305">
    <property type="component" value="Chromosome 4"/>
</dbReference>
<evidence type="ECO:0000313" key="1">
    <source>
        <dbReference type="EMBL" id="AQK49027.1"/>
    </source>
</evidence>
<protein>
    <submittedName>
        <fullName evidence="1 2">Uncharacterized protein</fullName>
    </submittedName>
</protein>
<dbReference type="HOGENOM" id="CLU_1920138_0_0_1"/>
<dbReference type="EMBL" id="CM000780">
    <property type="protein sequence ID" value="AQK49027.1"/>
    <property type="molecule type" value="Genomic_DNA"/>
</dbReference>
<keyword evidence="3" id="KW-1185">Reference proteome</keyword>
<reference evidence="2" key="4">
    <citation type="submission" date="2021-05" db="UniProtKB">
        <authorList>
            <consortium name="EnsemblPlants"/>
        </authorList>
    </citation>
    <scope>IDENTIFICATION</scope>
    <source>
        <strain evidence="2">cv. B73</strain>
    </source>
</reference>
<dbReference type="AlphaFoldDB" id="K7UPK1"/>
<organism evidence="1">
    <name type="scientific">Zea mays</name>
    <name type="common">Maize</name>
    <dbReference type="NCBI Taxonomy" id="4577"/>
    <lineage>
        <taxon>Eukaryota</taxon>
        <taxon>Viridiplantae</taxon>
        <taxon>Streptophyta</taxon>
        <taxon>Embryophyta</taxon>
        <taxon>Tracheophyta</taxon>
        <taxon>Spermatophyta</taxon>
        <taxon>Magnoliopsida</taxon>
        <taxon>Liliopsida</taxon>
        <taxon>Poales</taxon>
        <taxon>Poaceae</taxon>
        <taxon>PACMAD clade</taxon>
        <taxon>Panicoideae</taxon>
        <taxon>Andropogonodae</taxon>
        <taxon>Andropogoneae</taxon>
        <taxon>Tripsacinae</taxon>
        <taxon>Zea</taxon>
    </lineage>
</organism>
<dbReference type="RefSeq" id="XP_035823008.1">
    <property type="nucleotide sequence ID" value="XM_035967115.1"/>
</dbReference>
<dbReference type="ExpressionAtlas" id="K7UPK1">
    <property type="expression patterns" value="baseline and differential"/>
</dbReference>
<evidence type="ECO:0000313" key="2">
    <source>
        <dbReference type="EnsemblPlants" id="Zm00001eb166840_P001"/>
    </source>
</evidence>
<dbReference type="PaxDb" id="4577-GRMZM2G154442_P01"/>
<reference evidence="3" key="1">
    <citation type="journal article" date="2009" name="Science">
        <title>The B73 maize genome: complexity, diversity, and dynamics.</title>
        <authorList>
            <person name="Schnable P.S."/>
            <person name="Ware D."/>
            <person name="Fulton R.S."/>
            <person name="Stein J.C."/>
            <person name="Wei F."/>
            <person name="Pasternak S."/>
            <person name="Liang C."/>
            <person name="Zhang J."/>
            <person name="Fulton L."/>
            <person name="Graves T.A."/>
            <person name="Minx P."/>
            <person name="Reily A.D."/>
            <person name="Courtney L."/>
            <person name="Kruchowski S.S."/>
            <person name="Tomlinson C."/>
            <person name="Strong C."/>
            <person name="Delehaunty K."/>
            <person name="Fronick C."/>
            <person name="Courtney B."/>
            <person name="Rock S.M."/>
            <person name="Belter E."/>
            <person name="Du F."/>
            <person name="Kim K."/>
            <person name="Abbott R.M."/>
            <person name="Cotton M."/>
            <person name="Levy A."/>
            <person name="Marchetto P."/>
            <person name="Ochoa K."/>
            <person name="Jackson S.M."/>
            <person name="Gillam B."/>
            <person name="Chen W."/>
            <person name="Yan L."/>
            <person name="Higginbotham J."/>
            <person name="Cardenas M."/>
            <person name="Waligorski J."/>
            <person name="Applebaum E."/>
            <person name="Phelps L."/>
            <person name="Falcone J."/>
            <person name="Kanchi K."/>
            <person name="Thane T."/>
            <person name="Scimone A."/>
            <person name="Thane N."/>
            <person name="Henke J."/>
            <person name="Wang T."/>
            <person name="Ruppert J."/>
            <person name="Shah N."/>
            <person name="Rotter K."/>
            <person name="Hodges J."/>
            <person name="Ingenthron E."/>
            <person name="Cordes M."/>
            <person name="Kohlberg S."/>
            <person name="Sgro J."/>
            <person name="Delgado B."/>
            <person name="Mead K."/>
            <person name="Chinwalla A."/>
            <person name="Leonard S."/>
            <person name="Crouse K."/>
            <person name="Collura K."/>
            <person name="Kudrna D."/>
            <person name="Currie J."/>
            <person name="He R."/>
            <person name="Angelova A."/>
            <person name="Rajasekar S."/>
            <person name="Mueller T."/>
            <person name="Lomeli R."/>
            <person name="Scara G."/>
            <person name="Ko A."/>
            <person name="Delaney K."/>
            <person name="Wissotski M."/>
            <person name="Lopez G."/>
            <person name="Campos D."/>
            <person name="Braidotti M."/>
            <person name="Ashley E."/>
            <person name="Golser W."/>
            <person name="Kim H."/>
            <person name="Lee S."/>
            <person name="Lin J."/>
            <person name="Dujmic Z."/>
            <person name="Kim W."/>
            <person name="Talag J."/>
            <person name="Zuccolo A."/>
            <person name="Fan C."/>
            <person name="Sebastian A."/>
            <person name="Kramer M."/>
            <person name="Spiegel L."/>
            <person name="Nascimento L."/>
            <person name="Zutavern T."/>
            <person name="Miller B."/>
            <person name="Ambroise C."/>
            <person name="Muller S."/>
            <person name="Spooner W."/>
            <person name="Narechania A."/>
            <person name="Ren L."/>
            <person name="Wei S."/>
            <person name="Kumari S."/>
            <person name="Faga B."/>
            <person name="Levy M.J."/>
            <person name="McMahan L."/>
            <person name="Van Buren P."/>
            <person name="Vaughn M.W."/>
            <person name="Ying K."/>
            <person name="Yeh C.-T."/>
            <person name="Emrich S.J."/>
            <person name="Jia Y."/>
            <person name="Kalyanaraman A."/>
            <person name="Hsia A.-P."/>
            <person name="Barbazuk W.B."/>
            <person name="Baucom R.S."/>
            <person name="Brutnell T.P."/>
            <person name="Carpita N.C."/>
            <person name="Chaparro C."/>
            <person name="Chia J.-M."/>
            <person name="Deragon J.-M."/>
            <person name="Estill J.C."/>
            <person name="Fu Y."/>
            <person name="Jeddeloh J.A."/>
            <person name="Han Y."/>
            <person name="Lee H."/>
            <person name="Li P."/>
            <person name="Lisch D.R."/>
            <person name="Liu S."/>
            <person name="Liu Z."/>
            <person name="Nagel D.H."/>
            <person name="McCann M.C."/>
            <person name="SanMiguel P."/>
            <person name="Myers A.M."/>
            <person name="Nettleton D."/>
            <person name="Nguyen J."/>
            <person name="Penning B.W."/>
            <person name="Ponnala L."/>
            <person name="Schneider K.L."/>
            <person name="Schwartz D.C."/>
            <person name="Sharma A."/>
            <person name="Soderlund C."/>
            <person name="Springer N.M."/>
            <person name="Sun Q."/>
            <person name="Wang H."/>
            <person name="Waterman M."/>
            <person name="Westerman R."/>
            <person name="Wolfgruber T.K."/>
            <person name="Yang L."/>
            <person name="Yu Y."/>
            <person name="Zhang L."/>
            <person name="Zhou S."/>
            <person name="Zhu Q."/>
            <person name="Bennetzen J.L."/>
            <person name="Dawe R.K."/>
            <person name="Jiang J."/>
            <person name="Jiang N."/>
            <person name="Presting G.G."/>
            <person name="Wessler S.R."/>
            <person name="Aluru S."/>
            <person name="Martienssen R.A."/>
            <person name="Clifton S.W."/>
            <person name="McCombie W.R."/>
            <person name="Wing R.A."/>
            <person name="Wilson R.K."/>
        </authorList>
    </citation>
    <scope>NUCLEOTIDE SEQUENCE [LARGE SCALE GENOMIC DNA]</scope>
    <source>
        <strain evidence="3">cv. B73</strain>
    </source>
</reference>
<name>K7UPK1_MAIZE</name>
<reference evidence="2" key="3">
    <citation type="submission" date="2019-07" db="EMBL/GenBank/DDBJ databases">
        <authorList>
            <person name="Seetharam A."/>
            <person name="Woodhouse M."/>
            <person name="Cannon E."/>
        </authorList>
    </citation>
    <scope>NUCLEOTIDE SEQUENCE [LARGE SCALE GENOMIC DNA]</scope>
    <source>
        <strain evidence="2">cv. B73</strain>
    </source>
</reference>
<sequence length="132" mass="14922">MYEVVEAPCVKKYKNVYVVSTISEFSSSLETAGGHWRVDCLLRAKGMPSYFAVLDQGARSVSSDMDLGGFLHIRKAGRAFLNSDFFANSGVMVKQSFVCMYQQLKCKHDIIIVEYRNNYLLYLIAKSETVLL</sequence>
<dbReference type="EnsemblPlants" id="Zm00001eb166840_T001">
    <property type="protein sequence ID" value="Zm00001eb166840_P001"/>
    <property type="gene ID" value="Zm00001eb166840"/>
</dbReference>
<evidence type="ECO:0000313" key="3">
    <source>
        <dbReference type="Proteomes" id="UP000007305"/>
    </source>
</evidence>
<dbReference type="RefSeq" id="XP_035823007.1">
    <property type="nucleotide sequence ID" value="XM_035967114.1"/>
</dbReference>
<reference evidence="1" key="2">
    <citation type="submission" date="2015-12" db="EMBL/GenBank/DDBJ databases">
        <title>Update maize B73 reference genome by single molecule sequencing technologies.</title>
        <authorList>
            <consortium name="Maize Genome Sequencing Project"/>
            <person name="Ware D."/>
        </authorList>
    </citation>
    <scope>NUCLEOTIDE SEQUENCE</scope>
    <source>
        <tissue evidence="1">Seedling</tissue>
    </source>
</reference>
<accession>K7UPK1</accession>
<gene>
    <name evidence="2" type="primary">LOC103655050</name>
    <name evidence="1" type="ORF">ZEAMMB73_Zm00001d048839</name>
</gene>
<proteinExistence type="predicted"/>
<dbReference type="Gramene" id="Zm00001eb166840_T001">
    <property type="protein sequence ID" value="Zm00001eb166840_P001"/>
    <property type="gene ID" value="Zm00001eb166840"/>
</dbReference>